<evidence type="ECO:0000313" key="2">
    <source>
        <dbReference type="Proteomes" id="UP000012099"/>
    </source>
</evidence>
<keyword evidence="2" id="KW-1185">Reference proteome</keyword>
<dbReference type="EMBL" id="AHMH02000107">
    <property type="protein sequence ID" value="EMM99901.1"/>
    <property type="molecule type" value="Genomic_DNA"/>
</dbReference>
<dbReference type="Proteomes" id="UP000012099">
    <property type="component" value="Unassembled WGS sequence"/>
</dbReference>
<accession>A0ABP2T7T0</accession>
<name>A0ABP2T7T0_9LEPT</name>
<gene>
    <name evidence="1" type="ORF">LEP1GSC035_0816</name>
</gene>
<sequence>MNEILAFSGVTWRFVLKQVNLQGKLKSARKKAVVSNLVIQFTN</sequence>
<evidence type="ECO:0000313" key="1">
    <source>
        <dbReference type="EMBL" id="EMM99901.1"/>
    </source>
</evidence>
<reference evidence="1 2" key="1">
    <citation type="submission" date="2013-01" db="EMBL/GenBank/DDBJ databases">
        <authorList>
            <person name="Harkins D.M."/>
            <person name="Durkin A.S."/>
            <person name="Brinkac L.M."/>
            <person name="Haft D.H."/>
            <person name="Selengut J.D."/>
            <person name="Sanka R."/>
            <person name="DePew J."/>
            <person name="Purushe J."/>
            <person name="Whelen A.C."/>
            <person name="Vinetz J.M."/>
            <person name="Sutton G.G."/>
            <person name="Nierman W.C."/>
            <person name="Fouts D.E."/>
        </authorList>
    </citation>
    <scope>NUCLEOTIDE SEQUENCE [LARGE SCALE GENOMIC DNA]</scope>
    <source>
        <strain evidence="1 2">2007001578</strain>
    </source>
</reference>
<organism evidence="1 2">
    <name type="scientific">Leptospira noguchii str. 2007001578</name>
    <dbReference type="NCBI Taxonomy" id="1049974"/>
    <lineage>
        <taxon>Bacteria</taxon>
        <taxon>Pseudomonadati</taxon>
        <taxon>Spirochaetota</taxon>
        <taxon>Spirochaetia</taxon>
        <taxon>Leptospirales</taxon>
        <taxon>Leptospiraceae</taxon>
        <taxon>Leptospira</taxon>
    </lineage>
</organism>
<evidence type="ECO:0008006" key="3">
    <source>
        <dbReference type="Google" id="ProtNLM"/>
    </source>
</evidence>
<comment type="caution">
    <text evidence="1">The sequence shown here is derived from an EMBL/GenBank/DDBJ whole genome shotgun (WGS) entry which is preliminary data.</text>
</comment>
<proteinExistence type="predicted"/>
<protein>
    <recommendedName>
        <fullName evidence="3">Transposase</fullName>
    </recommendedName>
</protein>